<protein>
    <submittedName>
        <fullName evidence="1">Uncharacterized protein</fullName>
    </submittedName>
</protein>
<proteinExistence type="predicted"/>
<gene>
    <name evidence="1" type="ORF">GLOIN_2v1605120</name>
</gene>
<comment type="caution">
    <text evidence="1">The sequence shown here is derived from an EMBL/GenBank/DDBJ whole genome shotgun (WGS) entry which is preliminary data.</text>
</comment>
<dbReference type="Proteomes" id="UP000018888">
    <property type="component" value="Unassembled WGS sequence"/>
</dbReference>
<reference evidence="1 2" key="1">
    <citation type="journal article" date="2013" name="Proc. Natl. Acad. Sci. U.S.A.">
        <title>Genome of an arbuscular mycorrhizal fungus provides insight into the oldest plant symbiosis.</title>
        <authorList>
            <person name="Tisserant E."/>
            <person name="Malbreil M."/>
            <person name="Kuo A."/>
            <person name="Kohler A."/>
            <person name="Symeonidi A."/>
            <person name="Balestrini R."/>
            <person name="Charron P."/>
            <person name="Duensing N."/>
            <person name="Frei Dit Frey N."/>
            <person name="Gianinazzi-Pearson V."/>
            <person name="Gilbert L.B."/>
            <person name="Handa Y."/>
            <person name="Herr J.R."/>
            <person name="Hijri M."/>
            <person name="Koul R."/>
            <person name="Kawaguchi M."/>
            <person name="Krajinski F."/>
            <person name="Lammers P.J."/>
            <person name="Masclaux F.G."/>
            <person name="Murat C."/>
            <person name="Morin E."/>
            <person name="Ndikumana S."/>
            <person name="Pagni M."/>
            <person name="Petitpierre D."/>
            <person name="Requena N."/>
            <person name="Rosikiewicz P."/>
            <person name="Riley R."/>
            <person name="Saito K."/>
            <person name="San Clemente H."/>
            <person name="Shapiro H."/>
            <person name="van Tuinen D."/>
            <person name="Becard G."/>
            <person name="Bonfante P."/>
            <person name="Paszkowski U."/>
            <person name="Shachar-Hill Y.Y."/>
            <person name="Tuskan G.A."/>
            <person name="Young P.W."/>
            <person name="Sanders I.R."/>
            <person name="Henrissat B."/>
            <person name="Rensing S.A."/>
            <person name="Grigoriev I.V."/>
            <person name="Corradi N."/>
            <person name="Roux C."/>
            <person name="Martin F."/>
        </authorList>
    </citation>
    <scope>NUCLEOTIDE SEQUENCE [LARGE SCALE GENOMIC DNA]</scope>
    <source>
        <strain evidence="1 2">DAOM 197198</strain>
    </source>
</reference>
<evidence type="ECO:0000313" key="1">
    <source>
        <dbReference type="EMBL" id="POG71531.1"/>
    </source>
</evidence>
<evidence type="ECO:0000313" key="2">
    <source>
        <dbReference type="Proteomes" id="UP000018888"/>
    </source>
</evidence>
<keyword evidence="2" id="KW-1185">Reference proteome</keyword>
<organism evidence="1 2">
    <name type="scientific">Rhizophagus irregularis (strain DAOM 181602 / DAOM 197198 / MUCL 43194)</name>
    <name type="common">Arbuscular mycorrhizal fungus</name>
    <name type="synonym">Glomus intraradices</name>
    <dbReference type="NCBI Taxonomy" id="747089"/>
    <lineage>
        <taxon>Eukaryota</taxon>
        <taxon>Fungi</taxon>
        <taxon>Fungi incertae sedis</taxon>
        <taxon>Mucoromycota</taxon>
        <taxon>Glomeromycotina</taxon>
        <taxon>Glomeromycetes</taxon>
        <taxon>Glomerales</taxon>
        <taxon>Glomeraceae</taxon>
        <taxon>Rhizophagus</taxon>
    </lineage>
</organism>
<reference evidence="1 2" key="2">
    <citation type="journal article" date="2018" name="New Phytol.">
        <title>High intraspecific genome diversity in the model arbuscular mycorrhizal symbiont Rhizophagus irregularis.</title>
        <authorList>
            <person name="Chen E.C.H."/>
            <person name="Morin E."/>
            <person name="Beaudet D."/>
            <person name="Noel J."/>
            <person name="Yildirir G."/>
            <person name="Ndikumana S."/>
            <person name="Charron P."/>
            <person name="St-Onge C."/>
            <person name="Giorgi J."/>
            <person name="Kruger M."/>
            <person name="Marton T."/>
            <person name="Ropars J."/>
            <person name="Grigoriev I.V."/>
            <person name="Hainaut M."/>
            <person name="Henrissat B."/>
            <person name="Roux C."/>
            <person name="Martin F."/>
            <person name="Corradi N."/>
        </authorList>
    </citation>
    <scope>NUCLEOTIDE SEQUENCE [LARGE SCALE GENOMIC DNA]</scope>
    <source>
        <strain evidence="1 2">DAOM 197198</strain>
    </source>
</reference>
<accession>A0A2P4Q1L5</accession>
<sequence length="87" mass="10564">MINDIINYLLKESQILELIKNNPKIVKRLVATILLLYVLYRRKTLRERILIIYYAIISDDKVILKLDRLLKPNARWWSPRWVSWSLL</sequence>
<dbReference type="AlphaFoldDB" id="A0A2P4Q1L5"/>
<dbReference type="EMBL" id="AUPC02000107">
    <property type="protein sequence ID" value="POG71531.1"/>
    <property type="molecule type" value="Genomic_DNA"/>
</dbReference>
<name>A0A2P4Q1L5_RHIID</name>